<dbReference type="RefSeq" id="WP_110819909.1">
    <property type="nucleotide sequence ID" value="NZ_CAXURO020000001.1"/>
</dbReference>
<proteinExistence type="predicted"/>
<name>A0A9Q8Y9Y8_ENSAD</name>
<sequence>MSRITLVEYDPLWPSLFEARALSITALLSPFVREIHHIGSTAIPGLAAKPKIDIDAVVADVAELPELSARLCNAGYTFHGDPHASGLWTFTMATLAYGTRLYLCGDDNAAHAARLVLRDRLRDAPELASRYEALKRQLAEQANGDWDIYTHGKRAFIDEVLATTETKKAPPLPAGPLY</sequence>
<accession>A0A9Q8Y9Y8</accession>
<evidence type="ECO:0000313" key="1">
    <source>
        <dbReference type="EMBL" id="USJ24396.1"/>
    </source>
</evidence>
<dbReference type="Pfam" id="PF04229">
    <property type="entry name" value="GrpB"/>
    <property type="match status" value="1"/>
</dbReference>
<dbReference type="AlphaFoldDB" id="A0A9Q8Y9Y8"/>
<dbReference type="Proteomes" id="UP001055460">
    <property type="component" value="Chromosome"/>
</dbReference>
<organism evidence="1 2">
    <name type="scientific">Ensifer adhaerens</name>
    <name type="common">Sinorhizobium morelense</name>
    <dbReference type="NCBI Taxonomy" id="106592"/>
    <lineage>
        <taxon>Bacteria</taxon>
        <taxon>Pseudomonadati</taxon>
        <taxon>Pseudomonadota</taxon>
        <taxon>Alphaproteobacteria</taxon>
        <taxon>Hyphomicrobiales</taxon>
        <taxon>Rhizobiaceae</taxon>
        <taxon>Sinorhizobium/Ensifer group</taxon>
        <taxon>Ensifer</taxon>
    </lineage>
</organism>
<reference evidence="1" key="1">
    <citation type="submission" date="2022-06" db="EMBL/GenBank/DDBJ databases">
        <title>Physiological and biochemical characterization and genomic elucidation of a strain of the genus Ensifer adhaerens M8 that combines arsenic oxidation and chromium reduction.</title>
        <authorList>
            <person name="Li X."/>
            <person name="Yu c."/>
        </authorList>
    </citation>
    <scope>NUCLEOTIDE SEQUENCE</scope>
    <source>
        <strain evidence="1">M8</strain>
    </source>
</reference>
<dbReference type="SUPFAM" id="SSF81301">
    <property type="entry name" value="Nucleotidyltransferase"/>
    <property type="match status" value="1"/>
</dbReference>
<protein>
    <submittedName>
        <fullName evidence="1">GrpB family protein</fullName>
    </submittedName>
</protein>
<dbReference type="InterPro" id="IPR043519">
    <property type="entry name" value="NT_sf"/>
</dbReference>
<dbReference type="EMBL" id="CP098807">
    <property type="protein sequence ID" value="USJ24396.1"/>
    <property type="molecule type" value="Genomic_DNA"/>
</dbReference>
<dbReference type="PANTHER" id="PTHR34822">
    <property type="entry name" value="GRPB DOMAIN PROTEIN (AFU_ORTHOLOGUE AFUA_1G01530)"/>
    <property type="match status" value="1"/>
</dbReference>
<dbReference type="PANTHER" id="PTHR34822:SF1">
    <property type="entry name" value="GRPB FAMILY PROTEIN"/>
    <property type="match status" value="1"/>
</dbReference>
<evidence type="ECO:0000313" key="2">
    <source>
        <dbReference type="Proteomes" id="UP001055460"/>
    </source>
</evidence>
<dbReference type="OrthoDB" id="9799092at2"/>
<dbReference type="Gene3D" id="3.30.460.10">
    <property type="entry name" value="Beta Polymerase, domain 2"/>
    <property type="match status" value="1"/>
</dbReference>
<dbReference type="InterPro" id="IPR007344">
    <property type="entry name" value="GrpB/CoaE"/>
</dbReference>
<gene>
    <name evidence="1" type="ORF">NE863_05290</name>
</gene>